<protein>
    <submittedName>
        <fullName evidence="1">Putative polyhydroxyalkanoate system protein</fullName>
    </submittedName>
</protein>
<proteinExistence type="predicted"/>
<dbReference type="EMBL" id="JACHGB010000002">
    <property type="protein sequence ID" value="MBB5271001.1"/>
    <property type="molecule type" value="Genomic_DNA"/>
</dbReference>
<sequence>MSEIHLHRKHTIGLKKAKVAAQKVADDLAQEYGMESEWDGNVLRFSRSGVEGSLEVAKDSVALDAKLGFLLSAFRHRIEDHVNENFDRYFV</sequence>
<dbReference type="RefSeq" id="WP_183964882.1">
    <property type="nucleotide sequence ID" value="NZ_BAABEW010000010.1"/>
</dbReference>
<comment type="caution">
    <text evidence="1">The sequence shown here is derived from an EMBL/GenBank/DDBJ whole genome shotgun (WGS) entry which is preliminary data.</text>
</comment>
<dbReference type="AlphaFoldDB" id="A0A7W8M7H5"/>
<dbReference type="Proteomes" id="UP000532440">
    <property type="component" value="Unassembled WGS sequence"/>
</dbReference>
<evidence type="ECO:0000313" key="2">
    <source>
        <dbReference type="Proteomes" id="UP000532440"/>
    </source>
</evidence>
<evidence type="ECO:0000313" key="1">
    <source>
        <dbReference type="EMBL" id="MBB5271001.1"/>
    </source>
</evidence>
<accession>A0A7W8M7H5</accession>
<dbReference type="NCBIfam" id="TIGR02610">
    <property type="entry name" value="PHA_gran_rgn"/>
    <property type="match status" value="1"/>
</dbReference>
<name>A0A7W8M7H5_9BURK</name>
<reference evidence="1 2" key="1">
    <citation type="submission" date="2020-08" db="EMBL/GenBank/DDBJ databases">
        <title>Genomic Encyclopedia of Type Strains, Phase IV (KMG-IV): sequencing the most valuable type-strain genomes for metagenomic binning, comparative biology and taxonomic classification.</title>
        <authorList>
            <person name="Goeker M."/>
        </authorList>
    </citation>
    <scope>NUCLEOTIDE SEQUENCE [LARGE SCALE GENOMIC DNA]</scope>
    <source>
        <strain evidence="1 2">DSM 29781</strain>
    </source>
</reference>
<gene>
    <name evidence="1" type="ORF">HNQ70_001005</name>
</gene>
<dbReference type="InterPro" id="IPR013433">
    <property type="entry name" value="PHA_gran_rgn"/>
</dbReference>
<keyword evidence="2" id="KW-1185">Reference proteome</keyword>
<organism evidence="1 2">
    <name type="scientific">Quisquiliibacterium transsilvanicum</name>
    <dbReference type="NCBI Taxonomy" id="1549638"/>
    <lineage>
        <taxon>Bacteria</taxon>
        <taxon>Pseudomonadati</taxon>
        <taxon>Pseudomonadota</taxon>
        <taxon>Betaproteobacteria</taxon>
        <taxon>Burkholderiales</taxon>
        <taxon>Burkholderiaceae</taxon>
        <taxon>Quisquiliibacterium</taxon>
    </lineage>
</organism>
<dbReference type="Pfam" id="PF09650">
    <property type="entry name" value="PHA_gran_rgn"/>
    <property type="match status" value="1"/>
</dbReference>